<dbReference type="RefSeq" id="WP_089211540.1">
    <property type="nucleotide sequence ID" value="NZ_FZOD01000049.1"/>
</dbReference>
<gene>
    <name evidence="4" type="ORF">SAMN05216276_104967</name>
</gene>
<dbReference type="InterPro" id="IPR036291">
    <property type="entry name" value="NAD(P)-bd_dom_sf"/>
</dbReference>
<evidence type="ECO:0000256" key="3">
    <source>
        <dbReference type="RuleBase" id="RU000363"/>
    </source>
</evidence>
<evidence type="ECO:0000256" key="2">
    <source>
        <dbReference type="ARBA" id="ARBA00023002"/>
    </source>
</evidence>
<sequence>MSTRTWFITGASSGFGRAMTERLLERGDRVAATARKPERLSDLAGKHGDRLWTAALDVTDTATLRAVVEKAFADHGRIDVIVSNAGYGTYGAAEEFTDEAIEAQIATNLLAPVQLTRAVLPHLRAQGGGRIVQLSSAGGQAVFPGGNLYHATKWGIEGFFESVILEVAPFGIGITLVEPGVARTEFGHSLDVAPALDAYADTPVGQMRQYIEAPAGITANGPGDPDRIADAILASVDVSPAPRRLTLGSDAYQSVHAALTGRIEELEASKDLAFSTDFADSPATEWAS</sequence>
<dbReference type="NCBIfam" id="NF005065">
    <property type="entry name" value="PRK06482.1"/>
    <property type="match status" value="1"/>
</dbReference>
<name>A0A239N1E2_9ACTN</name>
<dbReference type="InterPro" id="IPR002347">
    <property type="entry name" value="SDR_fam"/>
</dbReference>
<dbReference type="GO" id="GO:0016491">
    <property type="term" value="F:oxidoreductase activity"/>
    <property type="evidence" value="ECO:0007669"/>
    <property type="project" value="UniProtKB-KW"/>
</dbReference>
<keyword evidence="2" id="KW-0560">Oxidoreductase</keyword>
<dbReference type="AlphaFoldDB" id="A0A239N1E2"/>
<keyword evidence="5" id="KW-1185">Reference proteome</keyword>
<reference evidence="4 5" key="1">
    <citation type="submission" date="2017-06" db="EMBL/GenBank/DDBJ databases">
        <authorList>
            <person name="Kim H.J."/>
            <person name="Triplett B.A."/>
        </authorList>
    </citation>
    <scope>NUCLEOTIDE SEQUENCE [LARGE SCALE GENOMIC DNA]</scope>
    <source>
        <strain evidence="4 5">CGMCC 4.2132</strain>
    </source>
</reference>
<dbReference type="SUPFAM" id="SSF51735">
    <property type="entry name" value="NAD(P)-binding Rossmann-fold domains"/>
    <property type="match status" value="1"/>
</dbReference>
<evidence type="ECO:0000313" key="5">
    <source>
        <dbReference type="Proteomes" id="UP000198282"/>
    </source>
</evidence>
<accession>A0A239N1E2</accession>
<evidence type="ECO:0000256" key="1">
    <source>
        <dbReference type="ARBA" id="ARBA00006484"/>
    </source>
</evidence>
<dbReference type="PRINTS" id="PR00080">
    <property type="entry name" value="SDRFAMILY"/>
</dbReference>
<organism evidence="4 5">
    <name type="scientific">Streptosporangium subroseum</name>
    <dbReference type="NCBI Taxonomy" id="106412"/>
    <lineage>
        <taxon>Bacteria</taxon>
        <taxon>Bacillati</taxon>
        <taxon>Actinomycetota</taxon>
        <taxon>Actinomycetes</taxon>
        <taxon>Streptosporangiales</taxon>
        <taxon>Streptosporangiaceae</taxon>
        <taxon>Streptosporangium</taxon>
    </lineage>
</organism>
<dbReference type="PRINTS" id="PR00081">
    <property type="entry name" value="GDHRDH"/>
</dbReference>
<dbReference type="PANTHER" id="PTHR43976">
    <property type="entry name" value="SHORT CHAIN DEHYDROGENASE"/>
    <property type="match status" value="1"/>
</dbReference>
<evidence type="ECO:0000313" key="4">
    <source>
        <dbReference type="EMBL" id="SNT48580.1"/>
    </source>
</evidence>
<dbReference type="PANTHER" id="PTHR43976:SF16">
    <property type="entry name" value="SHORT-CHAIN DEHYDROGENASE_REDUCTASE FAMILY PROTEIN"/>
    <property type="match status" value="1"/>
</dbReference>
<dbReference type="EMBL" id="FZOD01000049">
    <property type="protein sequence ID" value="SNT48580.1"/>
    <property type="molecule type" value="Genomic_DNA"/>
</dbReference>
<dbReference type="Pfam" id="PF00106">
    <property type="entry name" value="adh_short"/>
    <property type="match status" value="1"/>
</dbReference>
<proteinExistence type="inferred from homology"/>
<dbReference type="OrthoDB" id="3178062at2"/>
<protein>
    <submittedName>
        <fullName evidence="4">Short-chain dehydrogenase</fullName>
    </submittedName>
</protein>
<dbReference type="Gene3D" id="3.40.50.720">
    <property type="entry name" value="NAD(P)-binding Rossmann-like Domain"/>
    <property type="match status" value="1"/>
</dbReference>
<dbReference type="Proteomes" id="UP000198282">
    <property type="component" value="Unassembled WGS sequence"/>
</dbReference>
<comment type="similarity">
    <text evidence="1 3">Belongs to the short-chain dehydrogenases/reductases (SDR) family.</text>
</comment>
<dbReference type="InterPro" id="IPR051911">
    <property type="entry name" value="SDR_oxidoreductase"/>
</dbReference>
<dbReference type="CDD" id="cd05374">
    <property type="entry name" value="17beta-HSD-like_SDR_c"/>
    <property type="match status" value="1"/>
</dbReference>